<dbReference type="AlphaFoldDB" id="A0A1F4UPM8"/>
<dbReference type="Gene3D" id="1.10.10.200">
    <property type="match status" value="1"/>
</dbReference>
<evidence type="ECO:0000259" key="7">
    <source>
        <dbReference type="Pfam" id="PF01709"/>
    </source>
</evidence>
<keyword evidence="5 6" id="KW-0804">Transcription</keyword>
<name>A0A1F4UPM8_UNCKA</name>
<dbReference type="HAMAP" id="MF_00693">
    <property type="entry name" value="Transcrip_reg_TACO1"/>
    <property type="match status" value="1"/>
</dbReference>
<dbReference type="InterPro" id="IPR029072">
    <property type="entry name" value="YebC-like"/>
</dbReference>
<dbReference type="InterPro" id="IPR048300">
    <property type="entry name" value="TACO1_YebC-like_2nd/3rd_dom"/>
</dbReference>
<evidence type="ECO:0000313" key="10">
    <source>
        <dbReference type="Proteomes" id="UP000176444"/>
    </source>
</evidence>
<evidence type="ECO:0000259" key="8">
    <source>
        <dbReference type="Pfam" id="PF20772"/>
    </source>
</evidence>
<reference evidence="9 10" key="1">
    <citation type="journal article" date="2016" name="Nat. Commun.">
        <title>Thousands of microbial genomes shed light on interconnected biogeochemical processes in an aquifer system.</title>
        <authorList>
            <person name="Anantharaman K."/>
            <person name="Brown C.T."/>
            <person name="Hug L.A."/>
            <person name="Sharon I."/>
            <person name="Castelle C.J."/>
            <person name="Probst A.J."/>
            <person name="Thomas B.C."/>
            <person name="Singh A."/>
            <person name="Wilkins M.J."/>
            <person name="Karaoz U."/>
            <person name="Brodie E.L."/>
            <person name="Williams K.H."/>
            <person name="Hubbard S.S."/>
            <person name="Banfield J.F."/>
        </authorList>
    </citation>
    <scope>NUCLEOTIDE SEQUENCE [LARGE SCALE GENOMIC DNA]</scope>
</reference>
<dbReference type="SUPFAM" id="SSF75625">
    <property type="entry name" value="YebC-like"/>
    <property type="match status" value="1"/>
</dbReference>
<keyword evidence="2 6" id="KW-0963">Cytoplasm</keyword>
<evidence type="ECO:0000256" key="3">
    <source>
        <dbReference type="ARBA" id="ARBA00023015"/>
    </source>
</evidence>
<dbReference type="GO" id="GO:0006355">
    <property type="term" value="P:regulation of DNA-templated transcription"/>
    <property type="evidence" value="ECO:0007669"/>
    <property type="project" value="UniProtKB-UniRule"/>
</dbReference>
<dbReference type="Proteomes" id="UP000176444">
    <property type="component" value="Unassembled WGS sequence"/>
</dbReference>
<comment type="subcellular location">
    <subcellularLocation>
        <location evidence="6">Cytoplasm</location>
    </subcellularLocation>
</comment>
<protein>
    <recommendedName>
        <fullName evidence="6">Probable transcriptional regulatory protein A2713_01630</fullName>
    </recommendedName>
</protein>
<proteinExistence type="inferred from homology"/>
<organism evidence="9 10">
    <name type="scientific">candidate division WWE3 bacterium RIFCSPHIGHO2_01_FULL_35_17</name>
    <dbReference type="NCBI Taxonomy" id="1802614"/>
    <lineage>
        <taxon>Bacteria</taxon>
        <taxon>Katanobacteria</taxon>
    </lineage>
</organism>
<dbReference type="PANTHER" id="PTHR12532">
    <property type="entry name" value="TRANSLATIONAL ACTIVATOR OF CYTOCHROME C OXIDASE 1"/>
    <property type="match status" value="1"/>
</dbReference>
<dbReference type="InterPro" id="IPR002876">
    <property type="entry name" value="Transcrip_reg_TACO1-like"/>
</dbReference>
<evidence type="ECO:0000256" key="6">
    <source>
        <dbReference type="HAMAP-Rule" id="MF_00693"/>
    </source>
</evidence>
<sequence length="177" mass="19252">MSGHSKWSTIKRKKGAEDSKRAQVFTRLAKDITIAARNGGEDVSSNPALRAAVEKAKAFNMPKVNVERAIARGVGKLDGQVVLEAIYEGYGPSGVAVLIKCLTDNKNRTVSEIRSLFNKFGGSLAEAGSVTYVFDSSMDATFTIPLSGEARLRFENLYEEIESLDDVVNIYTNADLI</sequence>
<accession>A0A1F4UPM8</accession>
<evidence type="ECO:0000256" key="5">
    <source>
        <dbReference type="ARBA" id="ARBA00023163"/>
    </source>
</evidence>
<gene>
    <name evidence="9" type="ORF">A2713_01630</name>
</gene>
<comment type="similarity">
    <text evidence="1 6">Belongs to the TACO1 family.</text>
</comment>
<dbReference type="PANTHER" id="PTHR12532:SF6">
    <property type="entry name" value="TRANSCRIPTIONAL REGULATORY PROTEIN YEBC-RELATED"/>
    <property type="match status" value="1"/>
</dbReference>
<dbReference type="InterPro" id="IPR026564">
    <property type="entry name" value="Transcrip_reg_TACO1-like_dom3"/>
</dbReference>
<dbReference type="InterPro" id="IPR049083">
    <property type="entry name" value="TACO1_YebC_N"/>
</dbReference>
<comment type="caution">
    <text evidence="9">The sequence shown here is derived from an EMBL/GenBank/DDBJ whole genome shotgun (WGS) entry which is preliminary data.</text>
</comment>
<evidence type="ECO:0000256" key="1">
    <source>
        <dbReference type="ARBA" id="ARBA00008724"/>
    </source>
</evidence>
<dbReference type="Pfam" id="PF01709">
    <property type="entry name" value="Transcrip_reg"/>
    <property type="match status" value="1"/>
</dbReference>
<feature type="domain" description="TACO1/YebC-like second and third" evidence="7">
    <location>
        <begin position="84"/>
        <end position="136"/>
    </location>
</feature>
<feature type="domain" description="TACO1/YebC-like N-terminal" evidence="8">
    <location>
        <begin position="5"/>
        <end position="76"/>
    </location>
</feature>
<dbReference type="EMBL" id="MEUX01000027">
    <property type="protein sequence ID" value="OGC46894.1"/>
    <property type="molecule type" value="Genomic_DNA"/>
</dbReference>
<evidence type="ECO:0000256" key="4">
    <source>
        <dbReference type="ARBA" id="ARBA00023125"/>
    </source>
</evidence>
<dbReference type="InterPro" id="IPR017856">
    <property type="entry name" value="Integrase-like_N"/>
</dbReference>
<keyword evidence="3 6" id="KW-0805">Transcription regulation</keyword>
<dbReference type="GO" id="GO:0005829">
    <property type="term" value="C:cytosol"/>
    <property type="evidence" value="ECO:0007669"/>
    <property type="project" value="TreeGrafter"/>
</dbReference>
<dbReference type="Gene3D" id="3.30.70.980">
    <property type="match status" value="1"/>
</dbReference>
<evidence type="ECO:0000313" key="9">
    <source>
        <dbReference type="EMBL" id="OGC46894.1"/>
    </source>
</evidence>
<evidence type="ECO:0000256" key="2">
    <source>
        <dbReference type="ARBA" id="ARBA00022490"/>
    </source>
</evidence>
<dbReference type="Pfam" id="PF20772">
    <property type="entry name" value="TACO1_YebC_N"/>
    <property type="match status" value="1"/>
</dbReference>
<dbReference type="GO" id="GO:0003677">
    <property type="term" value="F:DNA binding"/>
    <property type="evidence" value="ECO:0007669"/>
    <property type="project" value="UniProtKB-UniRule"/>
</dbReference>
<dbReference type="FunFam" id="1.10.10.200:FF:000002">
    <property type="entry name" value="Probable transcriptional regulatory protein CLM62_37755"/>
    <property type="match status" value="1"/>
</dbReference>
<keyword evidence="4 6" id="KW-0238">DNA-binding</keyword>